<evidence type="ECO:0000313" key="4">
    <source>
        <dbReference type="Proteomes" id="UP001138672"/>
    </source>
</evidence>
<dbReference type="EMBL" id="JAUSUU010000010">
    <property type="protein sequence ID" value="MDQ0336666.1"/>
    <property type="molecule type" value="Genomic_DNA"/>
</dbReference>
<dbReference type="Proteomes" id="UP001138672">
    <property type="component" value="Unassembled WGS sequence"/>
</dbReference>
<dbReference type="Proteomes" id="UP001231587">
    <property type="component" value="Unassembled WGS sequence"/>
</dbReference>
<dbReference type="AlphaFoldDB" id="A0A9X1CCS1"/>
<keyword evidence="1" id="KW-0732">Signal</keyword>
<evidence type="ECO:0000313" key="2">
    <source>
        <dbReference type="EMBL" id="MBP1841412.1"/>
    </source>
</evidence>
<sequence length="144" mass="17131">MKKGYIILLIALCSVNVFAQTKDEKVKTLKIAFITEKLDLSKSEAQKFWPIYNAYEEENDALRDEMRAQRKDINLNDLSESEANNLLNNMVQSNEKRLQLYNQYVKDLKKIIPAKKIIILKKSEDDFRKKLFEEYKKRHKDDKK</sequence>
<evidence type="ECO:0000256" key="1">
    <source>
        <dbReference type="SAM" id="SignalP"/>
    </source>
</evidence>
<reference evidence="2" key="1">
    <citation type="submission" date="2021-03" db="EMBL/GenBank/DDBJ databases">
        <title>Genomic Encyclopedia of Type Strains, Phase IV (KMG-IV): sequencing the most valuable type-strain genomes for metagenomic binning, comparative biology and taxonomic classification.</title>
        <authorList>
            <person name="Goeker M."/>
        </authorList>
    </citation>
    <scope>NUCLEOTIDE SEQUENCE</scope>
    <source>
        <strain evidence="2">DSM 15523</strain>
        <strain evidence="3 5">DSM 16476</strain>
    </source>
</reference>
<dbReference type="OrthoDB" id="675330at2"/>
<organism evidence="2 4">
    <name type="scientific">Formosa algae</name>
    <dbReference type="NCBI Taxonomy" id="225843"/>
    <lineage>
        <taxon>Bacteria</taxon>
        <taxon>Pseudomonadati</taxon>
        <taxon>Bacteroidota</taxon>
        <taxon>Flavobacteriia</taxon>
        <taxon>Flavobacteriales</taxon>
        <taxon>Flavobacteriaceae</taxon>
        <taxon>Formosa</taxon>
    </lineage>
</organism>
<keyword evidence="5" id="KW-1185">Reference proteome</keyword>
<name>A0A9X1CCS1_9FLAO</name>
<protein>
    <submittedName>
        <fullName evidence="2">Spy/CpxP family protein refolding chaperone</fullName>
    </submittedName>
</protein>
<feature type="signal peptide" evidence="1">
    <location>
        <begin position="1"/>
        <end position="19"/>
    </location>
</feature>
<evidence type="ECO:0000313" key="3">
    <source>
        <dbReference type="EMBL" id="MDQ0336666.1"/>
    </source>
</evidence>
<accession>A0A9X1CCS1</accession>
<evidence type="ECO:0000313" key="5">
    <source>
        <dbReference type="Proteomes" id="UP001231587"/>
    </source>
</evidence>
<feature type="chain" id="PRO_5040952785" evidence="1">
    <location>
        <begin position="20"/>
        <end position="144"/>
    </location>
</feature>
<dbReference type="RefSeq" id="WP_057778441.1">
    <property type="nucleotide sequence ID" value="NZ_JAGGJQ010000011.1"/>
</dbReference>
<proteinExistence type="predicted"/>
<gene>
    <name evidence="2" type="ORF">J2Z56_003346</name>
    <name evidence="3" type="ORF">J2Z57_003120</name>
</gene>
<dbReference type="EMBL" id="JAGGJQ010000011">
    <property type="protein sequence ID" value="MBP1841412.1"/>
    <property type="molecule type" value="Genomic_DNA"/>
</dbReference>
<comment type="caution">
    <text evidence="2">The sequence shown here is derived from an EMBL/GenBank/DDBJ whole genome shotgun (WGS) entry which is preliminary data.</text>
</comment>